<evidence type="ECO:0000256" key="9">
    <source>
        <dbReference type="HAMAP-Rule" id="MF_00144"/>
    </source>
</evidence>
<dbReference type="Gene3D" id="2.30.30.280">
    <property type="entry name" value="Adenine nucleotide alpha hydrolases-like domains"/>
    <property type="match status" value="1"/>
</dbReference>
<dbReference type="FunFam" id="3.40.50.620:FF:000115">
    <property type="entry name" value="tRNA-specific 2-thiouridylase MnmA"/>
    <property type="match status" value="1"/>
</dbReference>
<dbReference type="EC" id="2.8.1.13" evidence="9"/>
<dbReference type="GO" id="GO:0103016">
    <property type="term" value="F:tRNA-uridine 2-sulfurtransferase activity"/>
    <property type="evidence" value="ECO:0007669"/>
    <property type="project" value="UniProtKB-EC"/>
</dbReference>
<evidence type="ECO:0000256" key="10">
    <source>
        <dbReference type="SAM" id="MobiDB-lite"/>
    </source>
</evidence>
<keyword evidence="2 9" id="KW-0808">Transferase</keyword>
<evidence type="ECO:0000313" key="14">
    <source>
        <dbReference type="Proteomes" id="UP000318834"/>
    </source>
</evidence>
<dbReference type="CDD" id="cd01998">
    <property type="entry name" value="MnmA_TRMU-like"/>
    <property type="match status" value="1"/>
</dbReference>
<comment type="catalytic activity">
    <reaction evidence="8 9">
        <text>S-sulfanyl-L-cysteinyl-[protein] + uridine(34) in tRNA + AH2 + ATP = 2-thiouridine(34) in tRNA + L-cysteinyl-[protein] + A + AMP + diphosphate + H(+)</text>
        <dbReference type="Rhea" id="RHEA:47032"/>
        <dbReference type="Rhea" id="RHEA-COMP:10131"/>
        <dbReference type="Rhea" id="RHEA-COMP:11726"/>
        <dbReference type="Rhea" id="RHEA-COMP:11727"/>
        <dbReference type="Rhea" id="RHEA-COMP:11728"/>
        <dbReference type="ChEBI" id="CHEBI:13193"/>
        <dbReference type="ChEBI" id="CHEBI:15378"/>
        <dbReference type="ChEBI" id="CHEBI:17499"/>
        <dbReference type="ChEBI" id="CHEBI:29950"/>
        <dbReference type="ChEBI" id="CHEBI:30616"/>
        <dbReference type="ChEBI" id="CHEBI:33019"/>
        <dbReference type="ChEBI" id="CHEBI:61963"/>
        <dbReference type="ChEBI" id="CHEBI:65315"/>
        <dbReference type="ChEBI" id="CHEBI:87170"/>
        <dbReference type="ChEBI" id="CHEBI:456215"/>
        <dbReference type="EC" id="2.8.1.13"/>
    </reaction>
</comment>
<dbReference type="InterPro" id="IPR023382">
    <property type="entry name" value="MnmA-like_central_sf"/>
</dbReference>
<dbReference type="GO" id="GO:0005524">
    <property type="term" value="F:ATP binding"/>
    <property type="evidence" value="ECO:0007669"/>
    <property type="project" value="UniProtKB-KW"/>
</dbReference>
<dbReference type="InterPro" id="IPR046885">
    <property type="entry name" value="MnmA-like_C"/>
</dbReference>
<dbReference type="InterPro" id="IPR046884">
    <property type="entry name" value="MnmA-like_central"/>
</dbReference>
<evidence type="ECO:0000256" key="4">
    <source>
        <dbReference type="ARBA" id="ARBA00022741"/>
    </source>
</evidence>
<comment type="similarity">
    <text evidence="9">Belongs to the MnmA/TRMU family.</text>
</comment>
<dbReference type="SUPFAM" id="SSF52402">
    <property type="entry name" value="Adenine nucleotide alpha hydrolases-like"/>
    <property type="match status" value="1"/>
</dbReference>
<dbReference type="AlphaFoldDB" id="A0A537IR41"/>
<name>A0A537IR41_9BACT</name>
<feature type="site" description="Interaction with tRNA" evidence="9">
    <location>
        <position position="348"/>
    </location>
</feature>
<evidence type="ECO:0000256" key="7">
    <source>
        <dbReference type="ARBA" id="ARBA00023157"/>
    </source>
</evidence>
<evidence type="ECO:0000256" key="2">
    <source>
        <dbReference type="ARBA" id="ARBA00022679"/>
    </source>
</evidence>
<evidence type="ECO:0000256" key="8">
    <source>
        <dbReference type="ARBA" id="ARBA00051542"/>
    </source>
</evidence>
<gene>
    <name evidence="9 13" type="primary">mnmA</name>
    <name evidence="13" type="ORF">E6H05_09115</name>
</gene>
<evidence type="ECO:0000256" key="5">
    <source>
        <dbReference type="ARBA" id="ARBA00022840"/>
    </source>
</evidence>
<dbReference type="GO" id="GO:0000049">
    <property type="term" value="F:tRNA binding"/>
    <property type="evidence" value="ECO:0007669"/>
    <property type="project" value="UniProtKB-KW"/>
</dbReference>
<comment type="caution">
    <text evidence="13">The sequence shown here is derived from an EMBL/GenBank/DDBJ whole genome shotgun (WGS) entry which is preliminary data.</text>
</comment>
<proteinExistence type="inferred from homology"/>
<feature type="domain" description="tRNA-specific 2-thiouridylase MnmA-like central" evidence="12">
    <location>
        <begin position="207"/>
        <end position="281"/>
    </location>
</feature>
<protein>
    <recommendedName>
        <fullName evidence="9">tRNA-specific 2-thiouridylase MnmA</fullName>
        <ecNumber evidence="9">2.8.1.13</ecNumber>
    </recommendedName>
</protein>
<organism evidence="13 14">
    <name type="scientific">Candidatus Segetimicrobium genomatis</name>
    <dbReference type="NCBI Taxonomy" id="2569760"/>
    <lineage>
        <taxon>Bacteria</taxon>
        <taxon>Bacillati</taxon>
        <taxon>Candidatus Sysuimicrobiota</taxon>
        <taxon>Candidatus Sysuimicrobiia</taxon>
        <taxon>Candidatus Sysuimicrobiales</taxon>
        <taxon>Candidatus Segetimicrobiaceae</taxon>
        <taxon>Candidatus Segetimicrobium</taxon>
    </lineage>
</organism>
<keyword evidence="4 9" id="KW-0547">Nucleotide-binding</keyword>
<evidence type="ECO:0000256" key="3">
    <source>
        <dbReference type="ARBA" id="ARBA00022694"/>
    </source>
</evidence>
<dbReference type="Proteomes" id="UP000318834">
    <property type="component" value="Unassembled WGS sequence"/>
</dbReference>
<keyword evidence="9" id="KW-0963">Cytoplasm</keyword>
<dbReference type="Pfam" id="PF03054">
    <property type="entry name" value="tRNA_Me_trans"/>
    <property type="match status" value="1"/>
</dbReference>
<evidence type="ECO:0000256" key="6">
    <source>
        <dbReference type="ARBA" id="ARBA00022884"/>
    </source>
</evidence>
<dbReference type="NCBIfam" id="TIGR00420">
    <property type="entry name" value="trmU"/>
    <property type="match status" value="1"/>
</dbReference>
<comment type="subcellular location">
    <subcellularLocation>
        <location evidence="9">Cytoplasm</location>
    </subcellularLocation>
</comment>
<evidence type="ECO:0000259" key="11">
    <source>
        <dbReference type="Pfam" id="PF20258"/>
    </source>
</evidence>
<dbReference type="HAMAP" id="MF_00144">
    <property type="entry name" value="tRNA_thiouridyl_MnmA"/>
    <property type="match status" value="1"/>
</dbReference>
<evidence type="ECO:0000313" key="13">
    <source>
        <dbReference type="EMBL" id="TMI73769.1"/>
    </source>
</evidence>
<dbReference type="PANTHER" id="PTHR11933:SF5">
    <property type="entry name" value="MITOCHONDRIAL TRNA-SPECIFIC 2-THIOURIDYLASE 1"/>
    <property type="match status" value="1"/>
</dbReference>
<evidence type="ECO:0000259" key="12">
    <source>
        <dbReference type="Pfam" id="PF20259"/>
    </source>
</evidence>
<dbReference type="NCBIfam" id="NF001138">
    <property type="entry name" value="PRK00143.1"/>
    <property type="match status" value="1"/>
</dbReference>
<comment type="caution">
    <text evidence="9">Lacks conserved residue(s) required for the propagation of feature annotation.</text>
</comment>
<feature type="site" description="Interaction with tRNA" evidence="9">
    <location>
        <position position="121"/>
    </location>
</feature>
<feature type="binding site" evidence="9">
    <location>
        <position position="26"/>
    </location>
    <ligand>
        <name>ATP</name>
        <dbReference type="ChEBI" id="CHEBI:30616"/>
    </ligand>
</feature>
<dbReference type="Pfam" id="PF20259">
    <property type="entry name" value="tRNA_Me_trans_M"/>
    <property type="match status" value="1"/>
</dbReference>
<keyword evidence="1 9" id="KW-0820">tRNA-binding</keyword>
<comment type="function">
    <text evidence="9">Catalyzes the 2-thiolation of uridine at the wobble position (U34) of tRNA, leading to the formation of s(2)U34.</text>
</comment>
<feature type="domain" description="tRNA-specific 2-thiouridylase MnmA-like C-terminal" evidence="11">
    <location>
        <begin position="288"/>
        <end position="364"/>
    </location>
</feature>
<dbReference type="PANTHER" id="PTHR11933">
    <property type="entry name" value="TRNA 5-METHYLAMINOMETHYL-2-THIOURIDYLATE -METHYLTRANSFERASE"/>
    <property type="match status" value="1"/>
</dbReference>
<keyword evidence="5 9" id="KW-0067">ATP-binding</keyword>
<sequence>MSGGVDSSVAAGLLAAEGHEVVGLTMNLWPDWLPEPDDAFKACCGVSAIEDARAVAHRLGIRHYVLNMREEFERAVIGYFAGEYAHGRTPNPCIACNQAIKFSLLLHKVTALGLDGVVTGHYARVEEDPLSGRYHLLRARDPHKDQSYVLYGLTQAQLARVRLPIGEYTKVQVRDLARQFGLPVADKPDSQEICFVPRGSYADVVARFHPEALQPGPILDTAGRVLGQHHGIARYTIGQRRGLGPALGRDSTRESRGGQADGQPKFVVAIDAQRNAVIVGEERDLLCDELTASELNWIAIESLDAPRRVTARVRHASRDVEATVRPSGSVGEITVRFAQPQRAPAPGQAVTLYDGARVLGGGTITAVRLPARSLA</sequence>
<evidence type="ECO:0000256" key="1">
    <source>
        <dbReference type="ARBA" id="ARBA00022555"/>
    </source>
</evidence>
<dbReference type="Gene3D" id="3.40.50.620">
    <property type="entry name" value="HUPs"/>
    <property type="match status" value="1"/>
</dbReference>
<dbReference type="Pfam" id="PF20258">
    <property type="entry name" value="tRNA_Me_trans_C"/>
    <property type="match status" value="1"/>
</dbReference>
<accession>A0A537IR41</accession>
<dbReference type="Gene3D" id="2.40.30.10">
    <property type="entry name" value="Translation factors"/>
    <property type="match status" value="1"/>
</dbReference>
<keyword evidence="6 9" id="KW-0694">RNA-binding</keyword>
<feature type="active site" description="Cysteine persulfide intermediate" evidence="9">
    <location>
        <position position="194"/>
    </location>
</feature>
<keyword evidence="3 9" id="KW-0819">tRNA processing</keyword>
<reference evidence="13 14" key="1">
    <citation type="journal article" date="2019" name="Nat. Microbiol.">
        <title>Mediterranean grassland soil C-N compound turnover is dependent on rainfall and depth, and is mediated by genomically divergent microorganisms.</title>
        <authorList>
            <person name="Diamond S."/>
            <person name="Andeer P.F."/>
            <person name="Li Z."/>
            <person name="Crits-Christoph A."/>
            <person name="Burstein D."/>
            <person name="Anantharaman K."/>
            <person name="Lane K.R."/>
            <person name="Thomas B.C."/>
            <person name="Pan C."/>
            <person name="Northen T.R."/>
            <person name="Banfield J.F."/>
        </authorList>
    </citation>
    <scope>NUCLEOTIDE SEQUENCE [LARGE SCALE GENOMIC DNA]</scope>
    <source>
        <strain evidence="13">NP_8</strain>
    </source>
</reference>
<dbReference type="GO" id="GO:0005737">
    <property type="term" value="C:cytoplasm"/>
    <property type="evidence" value="ECO:0007669"/>
    <property type="project" value="UniProtKB-SubCell"/>
</dbReference>
<feature type="region of interest" description="Interaction with tRNA" evidence="9">
    <location>
        <begin position="144"/>
        <end position="146"/>
    </location>
</feature>
<dbReference type="InterPro" id="IPR014729">
    <property type="entry name" value="Rossmann-like_a/b/a_fold"/>
</dbReference>
<dbReference type="EMBL" id="VBAP01000067">
    <property type="protein sequence ID" value="TMI73769.1"/>
    <property type="molecule type" value="Genomic_DNA"/>
</dbReference>
<feature type="active site" description="Nucleophile" evidence="9">
    <location>
        <position position="96"/>
    </location>
</feature>
<dbReference type="GO" id="GO:0002143">
    <property type="term" value="P:tRNA wobble position uridine thiolation"/>
    <property type="evidence" value="ECO:0007669"/>
    <property type="project" value="TreeGrafter"/>
</dbReference>
<keyword evidence="7" id="KW-1015">Disulfide bond</keyword>
<feature type="region of interest" description="Disordered" evidence="10">
    <location>
        <begin position="243"/>
        <end position="263"/>
    </location>
</feature>
<dbReference type="InterPro" id="IPR004506">
    <property type="entry name" value="MnmA-like"/>
</dbReference>
<feature type="binding site" evidence="9">
    <location>
        <position position="120"/>
    </location>
    <ligand>
        <name>ATP</name>
        <dbReference type="ChEBI" id="CHEBI:30616"/>
    </ligand>
</feature>